<dbReference type="Gene3D" id="1.10.443.10">
    <property type="entry name" value="Intergrase catalytic core"/>
    <property type="match status" value="1"/>
</dbReference>
<gene>
    <name evidence="6" type="ORF">C9I88_02855</name>
</gene>
<accession>A0A2T3MQ10</accession>
<dbReference type="PANTHER" id="PTHR30349">
    <property type="entry name" value="PHAGE INTEGRASE-RELATED"/>
    <property type="match status" value="1"/>
</dbReference>
<protein>
    <submittedName>
        <fullName evidence="6">Integrase</fullName>
    </submittedName>
</protein>
<keyword evidence="4" id="KW-0233">DNA recombination</keyword>
<evidence type="ECO:0000259" key="5">
    <source>
        <dbReference type="PROSITE" id="PS51898"/>
    </source>
</evidence>
<evidence type="ECO:0000313" key="7">
    <source>
        <dbReference type="Proteomes" id="UP000241954"/>
    </source>
</evidence>
<keyword evidence="3" id="KW-0238">DNA-binding</keyword>
<evidence type="ECO:0000256" key="1">
    <source>
        <dbReference type="ARBA" id="ARBA00008857"/>
    </source>
</evidence>
<dbReference type="GO" id="GO:0003677">
    <property type="term" value="F:DNA binding"/>
    <property type="evidence" value="ECO:0007669"/>
    <property type="project" value="UniProtKB-KW"/>
</dbReference>
<evidence type="ECO:0000313" key="6">
    <source>
        <dbReference type="EMBL" id="PSV99136.1"/>
    </source>
</evidence>
<dbReference type="GO" id="GO:0006310">
    <property type="term" value="P:DNA recombination"/>
    <property type="evidence" value="ECO:0007669"/>
    <property type="project" value="UniProtKB-KW"/>
</dbReference>
<keyword evidence="2" id="KW-0229">DNA integration</keyword>
<comment type="caution">
    <text evidence="6">The sequence shown here is derived from an EMBL/GenBank/DDBJ whole genome shotgun (WGS) entry which is preliminary data.</text>
</comment>
<dbReference type="GO" id="GO:0015074">
    <property type="term" value="P:DNA integration"/>
    <property type="evidence" value="ECO:0007669"/>
    <property type="project" value="UniProtKB-KW"/>
</dbReference>
<dbReference type="SUPFAM" id="SSF56349">
    <property type="entry name" value="DNA breaking-rejoining enzymes"/>
    <property type="match status" value="1"/>
</dbReference>
<proteinExistence type="inferred from homology"/>
<dbReference type="InterPro" id="IPR011010">
    <property type="entry name" value="DNA_brk_join_enz"/>
</dbReference>
<evidence type="ECO:0000256" key="3">
    <source>
        <dbReference type="ARBA" id="ARBA00023125"/>
    </source>
</evidence>
<reference evidence="6 7" key="1">
    <citation type="submission" date="2018-01" db="EMBL/GenBank/DDBJ databases">
        <title>Whole genome sequencing of Histamine producing bacteria.</title>
        <authorList>
            <person name="Butler K."/>
        </authorList>
    </citation>
    <scope>NUCLEOTIDE SEQUENCE [LARGE SCALE GENOMIC DNA]</scope>
    <source>
        <strain evidence="6 7">NCIMB 13481</strain>
    </source>
</reference>
<dbReference type="RefSeq" id="WP_107236689.1">
    <property type="nucleotide sequence ID" value="NZ_PYLW01000002.1"/>
</dbReference>
<evidence type="ECO:0000256" key="2">
    <source>
        <dbReference type="ARBA" id="ARBA00022908"/>
    </source>
</evidence>
<dbReference type="InterPro" id="IPR002104">
    <property type="entry name" value="Integrase_catalytic"/>
</dbReference>
<dbReference type="Pfam" id="PF00589">
    <property type="entry name" value="Phage_integrase"/>
    <property type="match status" value="1"/>
</dbReference>
<dbReference type="PROSITE" id="PS51898">
    <property type="entry name" value="TYR_RECOMBINASE"/>
    <property type="match status" value="1"/>
</dbReference>
<dbReference type="Proteomes" id="UP000241954">
    <property type="component" value="Unassembled WGS sequence"/>
</dbReference>
<dbReference type="AlphaFoldDB" id="A0A2T3MQ10"/>
<sequence length="334" mass="38567">MSNLYLSRHGIWYFRKVTTLPSGKTKDIKKSLRTRIKSEAKAKVIALLGCNVSHRTAPIEEPITLDFYKELTAYLKSKSGNVAEREMLSIERYISRYLSFTMTPKSKQQAVKFLDSLDVSIGTKNKHVSKIGAFFHWINNRYDEEINNPFEGLKAKDTQPVKEKRAAYSPSQIKFLLASMPDLEIHKQWIIKIAIYTGMRCNEIVQLSSDDVSQIDGQWCLSVRDNKDYQRVKNKGSIRAIPLHKELLPFVVYAKSKPDGERIFPEFKVYKGNCAHYFGKWFTRWKAKNNLPEFHSIRHYVATVFKTQGIELQYAQQILGHSSGSITMTVMVNR</sequence>
<organism evidence="6 7">
    <name type="scientific">Photobacterium iliopiscarium</name>
    <dbReference type="NCBI Taxonomy" id="56192"/>
    <lineage>
        <taxon>Bacteria</taxon>
        <taxon>Pseudomonadati</taxon>
        <taxon>Pseudomonadota</taxon>
        <taxon>Gammaproteobacteria</taxon>
        <taxon>Vibrionales</taxon>
        <taxon>Vibrionaceae</taxon>
        <taxon>Photobacterium</taxon>
    </lineage>
</organism>
<dbReference type="EMBL" id="PYLW01000002">
    <property type="protein sequence ID" value="PSV99136.1"/>
    <property type="molecule type" value="Genomic_DNA"/>
</dbReference>
<evidence type="ECO:0000256" key="4">
    <source>
        <dbReference type="ARBA" id="ARBA00023172"/>
    </source>
</evidence>
<comment type="similarity">
    <text evidence="1">Belongs to the 'phage' integrase family.</text>
</comment>
<dbReference type="InterPro" id="IPR050090">
    <property type="entry name" value="Tyrosine_recombinase_XerCD"/>
</dbReference>
<dbReference type="InterPro" id="IPR013762">
    <property type="entry name" value="Integrase-like_cat_sf"/>
</dbReference>
<feature type="domain" description="Tyr recombinase" evidence="5">
    <location>
        <begin position="163"/>
        <end position="334"/>
    </location>
</feature>
<name>A0A2T3MQ10_9GAMM</name>
<dbReference type="PANTHER" id="PTHR30349:SF41">
    <property type="entry name" value="INTEGRASE_RECOMBINASE PROTEIN MJ0367-RELATED"/>
    <property type="match status" value="1"/>
</dbReference>